<organism evidence="1 2">
    <name type="scientific">Colwellia chukchiensis</name>
    <dbReference type="NCBI Taxonomy" id="641665"/>
    <lineage>
        <taxon>Bacteria</taxon>
        <taxon>Pseudomonadati</taxon>
        <taxon>Pseudomonadota</taxon>
        <taxon>Gammaproteobacteria</taxon>
        <taxon>Alteromonadales</taxon>
        <taxon>Colwelliaceae</taxon>
        <taxon>Colwellia</taxon>
    </lineage>
</organism>
<keyword evidence="2" id="KW-1185">Reference proteome</keyword>
<evidence type="ECO:0008006" key="3">
    <source>
        <dbReference type="Google" id="ProtNLM"/>
    </source>
</evidence>
<accession>A0A1H7Q0Q6</accession>
<dbReference type="STRING" id="641665.GCA_002104455_02506"/>
<dbReference type="Proteomes" id="UP000199297">
    <property type="component" value="Unassembled WGS sequence"/>
</dbReference>
<protein>
    <recommendedName>
        <fullName evidence="3">Cytochrome oxidase Cu insertion factor, SCO1/SenC/PrrC family</fullName>
    </recommendedName>
</protein>
<dbReference type="RefSeq" id="WP_085284117.1">
    <property type="nucleotide sequence ID" value="NZ_FOBI01000010.1"/>
</dbReference>
<dbReference type="AlphaFoldDB" id="A0A1H7Q0Q6"/>
<dbReference type="EMBL" id="FOBI01000010">
    <property type="protein sequence ID" value="SEL41543.1"/>
    <property type="molecule type" value="Genomic_DNA"/>
</dbReference>
<name>A0A1H7Q0Q6_9GAMM</name>
<proteinExistence type="predicted"/>
<dbReference type="SUPFAM" id="SSF52833">
    <property type="entry name" value="Thioredoxin-like"/>
    <property type="match status" value="1"/>
</dbReference>
<gene>
    <name evidence="1" type="ORF">SAMN05216262_110106</name>
</gene>
<evidence type="ECO:0000313" key="1">
    <source>
        <dbReference type="EMBL" id="SEL41543.1"/>
    </source>
</evidence>
<dbReference type="OrthoDB" id="9785445at2"/>
<reference evidence="2" key="1">
    <citation type="submission" date="2016-10" db="EMBL/GenBank/DDBJ databases">
        <authorList>
            <person name="Varghese N."/>
            <person name="Submissions S."/>
        </authorList>
    </citation>
    <scope>NUCLEOTIDE SEQUENCE [LARGE SCALE GENOMIC DNA]</scope>
    <source>
        <strain evidence="2">CGMCC 1.9127</strain>
    </source>
</reference>
<dbReference type="InterPro" id="IPR036249">
    <property type="entry name" value="Thioredoxin-like_sf"/>
</dbReference>
<evidence type="ECO:0000313" key="2">
    <source>
        <dbReference type="Proteomes" id="UP000199297"/>
    </source>
</evidence>
<sequence>MSASKLHKSRRSMLMLLAIFILPIVLAKLALEQQWFNYGVTNQGQLLANELTLAELGLADKDFQQQWLLLYTLPTHCDQQCENTLVSVNNTYIALGKEMSRVKPVALTQHALNATQSEKIQVNKWRFESMPAMAKAVITHSQVLIVDPLGNVILSHVPPKNAEELPQFGKAILADFKKLLKYSRIG</sequence>